<evidence type="ECO:0000313" key="2">
    <source>
        <dbReference type="Proteomes" id="UP000722750"/>
    </source>
</evidence>
<dbReference type="AlphaFoldDB" id="A0A941W112"/>
<comment type="caution">
    <text evidence="1">The sequence shown here is derived from an EMBL/GenBank/DDBJ whole genome shotgun (WGS) entry which is preliminary data.</text>
</comment>
<reference evidence="1" key="1">
    <citation type="journal article" date="2021" name="ISME J.">
        <title>Fine-scale metabolic discontinuity in a stratified prokaryote microbiome of a Red Sea deep halocline.</title>
        <authorList>
            <person name="Michoud G."/>
            <person name="Ngugi D.K."/>
            <person name="Barozzi A."/>
            <person name="Merlino G."/>
            <person name="Calleja M.L."/>
            <person name="Delgado-Huertas A."/>
            <person name="Moran X.A.G."/>
            <person name="Daffonchio D."/>
        </authorList>
    </citation>
    <scope>NUCLEOTIDE SEQUENCE</scope>
    <source>
        <strain evidence="1">SuakinDeep_MAG55_1</strain>
    </source>
</reference>
<dbReference type="PANTHER" id="PTHR41791:SF1">
    <property type="entry name" value="SSL7039 PROTEIN"/>
    <property type="match status" value="1"/>
</dbReference>
<evidence type="ECO:0008006" key="3">
    <source>
        <dbReference type="Google" id="ProtNLM"/>
    </source>
</evidence>
<organism evidence="1 2">
    <name type="scientific">Candidatus Scalindua arabica</name>
    <dbReference type="NCBI Taxonomy" id="1127984"/>
    <lineage>
        <taxon>Bacteria</taxon>
        <taxon>Pseudomonadati</taxon>
        <taxon>Planctomycetota</taxon>
        <taxon>Candidatus Brocadiia</taxon>
        <taxon>Candidatus Brocadiales</taxon>
        <taxon>Candidatus Scalinduaceae</taxon>
        <taxon>Candidatus Scalindua</taxon>
    </lineage>
</organism>
<dbReference type="PIRSF" id="PIRSF028744">
    <property type="entry name" value="Addict_mod_HI1419"/>
    <property type="match status" value="1"/>
</dbReference>
<protein>
    <recommendedName>
        <fullName evidence="3">Addiction module killer protein</fullName>
    </recommendedName>
</protein>
<accession>A0A941W112</accession>
<gene>
    <name evidence="1" type="ORF">MAG551_00757</name>
</gene>
<dbReference type="EMBL" id="JAANXD010000033">
    <property type="protein sequence ID" value="MBS1257712.1"/>
    <property type="molecule type" value="Genomic_DNA"/>
</dbReference>
<name>A0A941W112_9BACT</name>
<dbReference type="InterPro" id="IPR014056">
    <property type="entry name" value="TypeIITA-like_toxin_pred"/>
</dbReference>
<evidence type="ECO:0000313" key="1">
    <source>
        <dbReference type="EMBL" id="MBS1257712.1"/>
    </source>
</evidence>
<dbReference type="NCBIfam" id="TIGR02683">
    <property type="entry name" value="upstrm_HI1419"/>
    <property type="match status" value="1"/>
</dbReference>
<dbReference type="PANTHER" id="PTHR41791">
    <property type="entry name" value="SSL7039 PROTEIN"/>
    <property type="match status" value="1"/>
</dbReference>
<proteinExistence type="predicted"/>
<dbReference type="Proteomes" id="UP000722750">
    <property type="component" value="Unassembled WGS sequence"/>
</dbReference>
<sequence>MVEIKEYIDTNGNNNFERWFNRLNTVAALKVRRYLARLENANFSRVKGVGGGVLECKISFGPGYRVYFGKDGVKLIILLAGGTKKRQQNDIKYVRELWQEYKKRRKEGQYGTDKEF</sequence>